<name>A0A6A5ZQ47_9PLEO</name>
<keyword evidence="2" id="KW-0812">Transmembrane</keyword>
<dbReference type="AlphaFoldDB" id="A0A6A5ZQ47"/>
<evidence type="ECO:0000256" key="1">
    <source>
        <dbReference type="SAM" id="MobiDB-lite"/>
    </source>
</evidence>
<keyword evidence="2" id="KW-0472">Membrane</keyword>
<evidence type="ECO:0000313" key="3">
    <source>
        <dbReference type="EMBL" id="KAF2120391.1"/>
    </source>
</evidence>
<proteinExistence type="predicted"/>
<sequence length="782" mass="88567">MKSDNIHLPSAYLTIFLHRLIFSARITDLSIGVALASHHCSDYVLSPSPVDRKGHGPKMPLLANIPSHFVQKGWWVNYTNPAYRQHIWTATNFEALIILAIMGIVGTFASNRAWLVIRHYLQPALQLPDSSNVFVSLSSIQAIKELYNSSLYFYAELRAIWKEQTTFRQKLKESIQLLREGNHRSLAVDHPTVPLRFGIWAAICFSGFIVLGIFIPFFLGEGLQGEAIVTGMRVYGDYEEITGPPIFITERTMLQRAHADWDRCFGSLERWKMNSYCQALYDDLPSFEKREMELTDSALNDDRYQFLTTFGDRNSSAIQMSHHTTLQDVGYNAKANGKTLYHELTCVPVPLGPFVYQINGTWQLGIPGLVLPEWRDFASPLQDSMMLDSSDSFQSCDAPDTIGSSRCGKAILGDRPGKQIPPATWLQEHIDDTLPAIKPRNPGSQWGQLELEQYRGERGAKVMMGMWGPRMETFLITFKLEEQYMSGKPIVAVSDDPIFAAHEQPGRGIVRDREVSALGCAEIFKLCHGTREKERICTNLIDYPVKGPYHAGHVYTNSMDSFLDVQYPSVQSVWLASHTDSIYTGVNHQRLWDFYNAEGDERARWQDDVRERFVLSMLRTRYASQIAAEDDLVLPEGLHASDNWIVESPLLYRNNDFTNINIWGSLAVFGAYVYIIATSYWLQLFLPVVFTLKSVSRGLDISWTAATRLIILFIRYAHMAGDALSRFPRDVGHRIRMIAAQHPSRSNHTADIPMSSPIGGTTATREDEPEDPLRTTRGHPVT</sequence>
<evidence type="ECO:0000313" key="4">
    <source>
        <dbReference type="Proteomes" id="UP000799770"/>
    </source>
</evidence>
<feature type="non-terminal residue" evidence="3">
    <location>
        <position position="1"/>
    </location>
</feature>
<feature type="transmembrane region" description="Helical" evidence="2">
    <location>
        <begin position="660"/>
        <end position="681"/>
    </location>
</feature>
<keyword evidence="4" id="KW-1185">Reference proteome</keyword>
<keyword evidence="2" id="KW-1133">Transmembrane helix</keyword>
<organism evidence="3 4">
    <name type="scientific">Lophiotrema nucula</name>
    <dbReference type="NCBI Taxonomy" id="690887"/>
    <lineage>
        <taxon>Eukaryota</taxon>
        <taxon>Fungi</taxon>
        <taxon>Dikarya</taxon>
        <taxon>Ascomycota</taxon>
        <taxon>Pezizomycotina</taxon>
        <taxon>Dothideomycetes</taxon>
        <taxon>Pleosporomycetidae</taxon>
        <taxon>Pleosporales</taxon>
        <taxon>Lophiotremataceae</taxon>
        <taxon>Lophiotrema</taxon>
    </lineage>
</organism>
<feature type="region of interest" description="Disordered" evidence="1">
    <location>
        <begin position="742"/>
        <end position="782"/>
    </location>
</feature>
<protein>
    <submittedName>
        <fullName evidence="3">Uncharacterized protein</fullName>
    </submittedName>
</protein>
<accession>A0A6A5ZQ47</accession>
<dbReference type="EMBL" id="ML977314">
    <property type="protein sequence ID" value="KAF2120391.1"/>
    <property type="molecule type" value="Genomic_DNA"/>
</dbReference>
<reference evidence="3" key="1">
    <citation type="journal article" date="2020" name="Stud. Mycol.">
        <title>101 Dothideomycetes genomes: a test case for predicting lifestyles and emergence of pathogens.</title>
        <authorList>
            <person name="Haridas S."/>
            <person name="Albert R."/>
            <person name="Binder M."/>
            <person name="Bloem J."/>
            <person name="Labutti K."/>
            <person name="Salamov A."/>
            <person name="Andreopoulos B."/>
            <person name="Baker S."/>
            <person name="Barry K."/>
            <person name="Bills G."/>
            <person name="Bluhm B."/>
            <person name="Cannon C."/>
            <person name="Castanera R."/>
            <person name="Culley D."/>
            <person name="Daum C."/>
            <person name="Ezra D."/>
            <person name="Gonzalez J."/>
            <person name="Henrissat B."/>
            <person name="Kuo A."/>
            <person name="Liang C."/>
            <person name="Lipzen A."/>
            <person name="Lutzoni F."/>
            <person name="Magnuson J."/>
            <person name="Mondo S."/>
            <person name="Nolan M."/>
            <person name="Ohm R."/>
            <person name="Pangilinan J."/>
            <person name="Park H.-J."/>
            <person name="Ramirez L."/>
            <person name="Alfaro M."/>
            <person name="Sun H."/>
            <person name="Tritt A."/>
            <person name="Yoshinaga Y."/>
            <person name="Zwiers L.-H."/>
            <person name="Turgeon B."/>
            <person name="Goodwin S."/>
            <person name="Spatafora J."/>
            <person name="Crous P."/>
            <person name="Grigoriev I."/>
        </authorList>
    </citation>
    <scope>NUCLEOTIDE SEQUENCE</scope>
    <source>
        <strain evidence="3">CBS 627.86</strain>
    </source>
</reference>
<dbReference type="Proteomes" id="UP000799770">
    <property type="component" value="Unassembled WGS sequence"/>
</dbReference>
<dbReference type="OrthoDB" id="3797833at2759"/>
<feature type="transmembrane region" description="Helical" evidence="2">
    <location>
        <begin position="93"/>
        <end position="117"/>
    </location>
</feature>
<gene>
    <name evidence="3" type="ORF">BDV96DRAFT_324253</name>
</gene>
<feature type="transmembrane region" description="Helical" evidence="2">
    <location>
        <begin position="197"/>
        <end position="219"/>
    </location>
</feature>
<evidence type="ECO:0000256" key="2">
    <source>
        <dbReference type="SAM" id="Phobius"/>
    </source>
</evidence>